<dbReference type="VEuPathDB" id="FungiDB:ASPBRDRAFT_349490"/>
<proteinExistence type="predicted"/>
<gene>
    <name evidence="2" type="ORF">ASPBRDRAFT_349490</name>
</gene>
<feature type="region of interest" description="Disordered" evidence="1">
    <location>
        <begin position="32"/>
        <end position="56"/>
    </location>
</feature>
<keyword evidence="3" id="KW-1185">Reference proteome</keyword>
<organism evidence="2 3">
    <name type="scientific">Aspergillus brasiliensis (strain CBS 101740 / IMI 381727 / IBT 21946)</name>
    <dbReference type="NCBI Taxonomy" id="767769"/>
    <lineage>
        <taxon>Eukaryota</taxon>
        <taxon>Fungi</taxon>
        <taxon>Dikarya</taxon>
        <taxon>Ascomycota</taxon>
        <taxon>Pezizomycotina</taxon>
        <taxon>Eurotiomycetes</taxon>
        <taxon>Eurotiomycetidae</taxon>
        <taxon>Eurotiales</taxon>
        <taxon>Aspergillaceae</taxon>
        <taxon>Aspergillus</taxon>
        <taxon>Aspergillus subgen. Circumdati</taxon>
    </lineage>
</organism>
<feature type="compositionally biased region" description="Basic and acidic residues" evidence="1">
    <location>
        <begin position="36"/>
        <end position="45"/>
    </location>
</feature>
<dbReference type="GeneID" id="93575777"/>
<dbReference type="EMBL" id="KV878695">
    <property type="protein sequence ID" value="OJJ67145.1"/>
    <property type="molecule type" value="Genomic_DNA"/>
</dbReference>
<accession>A0A1L9U642</accession>
<dbReference type="AlphaFoldDB" id="A0A1L9U642"/>
<sequence>MQNSVKRVMVASLIHYASRCALHRYSEATDMALKSNPEERGESHRSLPNTSVANPG</sequence>
<protein>
    <submittedName>
        <fullName evidence="2">Uncharacterized protein</fullName>
    </submittedName>
</protein>
<reference evidence="3" key="1">
    <citation type="journal article" date="2017" name="Genome Biol.">
        <title>Comparative genomics reveals high biological diversity and specific adaptations in the industrially and medically important fungal genus Aspergillus.</title>
        <authorList>
            <person name="de Vries R.P."/>
            <person name="Riley R."/>
            <person name="Wiebenga A."/>
            <person name="Aguilar-Osorio G."/>
            <person name="Amillis S."/>
            <person name="Uchima C.A."/>
            <person name="Anderluh G."/>
            <person name="Asadollahi M."/>
            <person name="Askin M."/>
            <person name="Barry K."/>
            <person name="Battaglia E."/>
            <person name="Bayram O."/>
            <person name="Benocci T."/>
            <person name="Braus-Stromeyer S.A."/>
            <person name="Caldana C."/>
            <person name="Canovas D."/>
            <person name="Cerqueira G.C."/>
            <person name="Chen F."/>
            <person name="Chen W."/>
            <person name="Choi C."/>
            <person name="Clum A."/>
            <person name="Dos Santos R.A."/>
            <person name="Damasio A.R."/>
            <person name="Diallinas G."/>
            <person name="Emri T."/>
            <person name="Fekete E."/>
            <person name="Flipphi M."/>
            <person name="Freyberg S."/>
            <person name="Gallo A."/>
            <person name="Gournas C."/>
            <person name="Habgood R."/>
            <person name="Hainaut M."/>
            <person name="Harispe M.L."/>
            <person name="Henrissat B."/>
            <person name="Hilden K.S."/>
            <person name="Hope R."/>
            <person name="Hossain A."/>
            <person name="Karabika E."/>
            <person name="Karaffa L."/>
            <person name="Karanyi Z."/>
            <person name="Krasevec N."/>
            <person name="Kuo A."/>
            <person name="Kusch H."/>
            <person name="LaButti K."/>
            <person name="Lagendijk E.L."/>
            <person name="Lapidus A."/>
            <person name="Levasseur A."/>
            <person name="Lindquist E."/>
            <person name="Lipzen A."/>
            <person name="Logrieco A.F."/>
            <person name="MacCabe A."/>
            <person name="Maekelae M.R."/>
            <person name="Malavazi I."/>
            <person name="Melin P."/>
            <person name="Meyer V."/>
            <person name="Mielnichuk N."/>
            <person name="Miskei M."/>
            <person name="Molnar A.P."/>
            <person name="Mule G."/>
            <person name="Ngan C.Y."/>
            <person name="Orejas M."/>
            <person name="Orosz E."/>
            <person name="Ouedraogo J.P."/>
            <person name="Overkamp K.M."/>
            <person name="Park H.-S."/>
            <person name="Perrone G."/>
            <person name="Piumi F."/>
            <person name="Punt P.J."/>
            <person name="Ram A.F."/>
            <person name="Ramon A."/>
            <person name="Rauscher S."/>
            <person name="Record E."/>
            <person name="Riano-Pachon D.M."/>
            <person name="Robert V."/>
            <person name="Roehrig J."/>
            <person name="Ruller R."/>
            <person name="Salamov A."/>
            <person name="Salih N.S."/>
            <person name="Samson R.A."/>
            <person name="Sandor E."/>
            <person name="Sanguinetti M."/>
            <person name="Schuetze T."/>
            <person name="Sepcic K."/>
            <person name="Shelest E."/>
            <person name="Sherlock G."/>
            <person name="Sophianopoulou V."/>
            <person name="Squina F.M."/>
            <person name="Sun H."/>
            <person name="Susca A."/>
            <person name="Todd R.B."/>
            <person name="Tsang A."/>
            <person name="Unkles S.E."/>
            <person name="van de Wiele N."/>
            <person name="van Rossen-Uffink D."/>
            <person name="Oliveira J.V."/>
            <person name="Vesth T.C."/>
            <person name="Visser J."/>
            <person name="Yu J.-H."/>
            <person name="Zhou M."/>
            <person name="Andersen M.R."/>
            <person name="Archer D.B."/>
            <person name="Baker S.E."/>
            <person name="Benoit I."/>
            <person name="Brakhage A.A."/>
            <person name="Braus G.H."/>
            <person name="Fischer R."/>
            <person name="Frisvad J.C."/>
            <person name="Goldman G.H."/>
            <person name="Houbraken J."/>
            <person name="Oakley B."/>
            <person name="Pocsi I."/>
            <person name="Scazzocchio C."/>
            <person name="Seiboth B."/>
            <person name="vanKuyk P.A."/>
            <person name="Wortman J."/>
            <person name="Dyer P.S."/>
            <person name="Grigoriev I.V."/>
        </authorList>
    </citation>
    <scope>NUCLEOTIDE SEQUENCE [LARGE SCALE GENOMIC DNA]</scope>
    <source>
        <strain evidence="3">CBS 101740 / IMI 381727 / IBT 21946</strain>
    </source>
</reference>
<feature type="compositionally biased region" description="Polar residues" evidence="1">
    <location>
        <begin position="46"/>
        <end position="56"/>
    </location>
</feature>
<dbReference type="RefSeq" id="XP_067474394.1">
    <property type="nucleotide sequence ID" value="XM_067623289.1"/>
</dbReference>
<dbReference type="Proteomes" id="UP000184499">
    <property type="component" value="Unassembled WGS sequence"/>
</dbReference>
<evidence type="ECO:0000313" key="2">
    <source>
        <dbReference type="EMBL" id="OJJ67145.1"/>
    </source>
</evidence>
<evidence type="ECO:0000313" key="3">
    <source>
        <dbReference type="Proteomes" id="UP000184499"/>
    </source>
</evidence>
<name>A0A1L9U642_ASPBC</name>
<evidence type="ECO:0000256" key="1">
    <source>
        <dbReference type="SAM" id="MobiDB-lite"/>
    </source>
</evidence>